<dbReference type="AlphaFoldDB" id="A0A6S6S0Z7"/>
<protein>
    <submittedName>
        <fullName evidence="1">Uncharacterized protein</fullName>
    </submittedName>
</protein>
<accession>A0A6S6S0Z7</accession>
<sequence length="118" mass="14265">MYEQMYKLDEVIEFFKNEDLYNIEEDRIKEMYGFISNPYLRVNDTDKQWVAYTSQESEVTTVANAMKEIFRYSRLAWTKEEDKVIDTIHQVGDIFIQNQTTMKPRIPFYIIVLDKLKD</sequence>
<reference evidence="1" key="1">
    <citation type="submission" date="2020-01" db="EMBL/GenBank/DDBJ databases">
        <authorList>
            <person name="Meier V. D."/>
            <person name="Meier V D."/>
        </authorList>
    </citation>
    <scope>NUCLEOTIDE SEQUENCE</scope>
    <source>
        <strain evidence="1">HLG_WM_MAG_06</strain>
    </source>
</reference>
<gene>
    <name evidence="1" type="ORF">HELGO_WM11955</name>
</gene>
<name>A0A6S6S0Z7_9BACT</name>
<dbReference type="EMBL" id="CACVAP010000026">
    <property type="protein sequence ID" value="CAA6799761.1"/>
    <property type="molecule type" value="Genomic_DNA"/>
</dbReference>
<proteinExistence type="predicted"/>
<evidence type="ECO:0000313" key="1">
    <source>
        <dbReference type="EMBL" id="CAA6799761.1"/>
    </source>
</evidence>
<organism evidence="1">
    <name type="scientific">uncultured Sulfurovum sp</name>
    <dbReference type="NCBI Taxonomy" id="269237"/>
    <lineage>
        <taxon>Bacteria</taxon>
        <taxon>Pseudomonadati</taxon>
        <taxon>Campylobacterota</taxon>
        <taxon>Epsilonproteobacteria</taxon>
        <taxon>Campylobacterales</taxon>
        <taxon>Sulfurovaceae</taxon>
        <taxon>Sulfurovum</taxon>
        <taxon>environmental samples</taxon>
    </lineage>
</organism>